<keyword evidence="1" id="KW-0966">Cell projection</keyword>
<protein>
    <submittedName>
        <fullName evidence="1">Flagellar protein FlhE</fullName>
    </submittedName>
</protein>
<sequence>MSGTRLKAGLPAALWLVMVVVAAPVLAAGSWVASVPGVRVALAEREVASPPMVPPEAAADGTIDSVGWRFRLPPGEAVRARLCHAGGCVTLGAGQGSSRALAGLPADTPLHFRFALAPGQRRAVAVQGLQVIVNYR</sequence>
<reference evidence="1 2" key="1">
    <citation type="submission" date="2023-04" db="EMBL/GenBank/DDBJ databases">
        <title>Halomonas strains isolated from rhizosphere soil.</title>
        <authorList>
            <person name="Xu L."/>
            <person name="Sun J.-Q."/>
        </authorList>
    </citation>
    <scope>NUCLEOTIDE SEQUENCE [LARGE SCALE GENOMIC DNA]</scope>
    <source>
        <strain evidence="1 2">LN1S58</strain>
    </source>
</reference>
<organism evidence="1 2">
    <name type="scientific">Halomonas kalidii</name>
    <dbReference type="NCBI Taxonomy" id="3043293"/>
    <lineage>
        <taxon>Bacteria</taxon>
        <taxon>Pseudomonadati</taxon>
        <taxon>Pseudomonadota</taxon>
        <taxon>Gammaproteobacteria</taxon>
        <taxon>Oceanospirillales</taxon>
        <taxon>Halomonadaceae</taxon>
        <taxon>Halomonas</taxon>
    </lineage>
</organism>
<evidence type="ECO:0000313" key="1">
    <source>
        <dbReference type="EMBL" id="MDI5935196.1"/>
    </source>
</evidence>
<dbReference type="EMBL" id="JASCQO010000041">
    <property type="protein sequence ID" value="MDI5935196.1"/>
    <property type="molecule type" value="Genomic_DNA"/>
</dbReference>
<keyword evidence="1" id="KW-0969">Cilium</keyword>
<dbReference type="Pfam" id="PF06366">
    <property type="entry name" value="FlhE"/>
    <property type="match status" value="1"/>
</dbReference>
<accession>A0ABT6VQZ8</accession>
<proteinExistence type="predicted"/>
<keyword evidence="2" id="KW-1185">Reference proteome</keyword>
<name>A0ABT6VQZ8_9GAMM</name>
<dbReference type="RefSeq" id="WP_282722643.1">
    <property type="nucleotide sequence ID" value="NZ_JASCQO010000041.1"/>
</dbReference>
<dbReference type="Proteomes" id="UP001244242">
    <property type="component" value="Unassembled WGS sequence"/>
</dbReference>
<comment type="caution">
    <text evidence="1">The sequence shown here is derived from an EMBL/GenBank/DDBJ whole genome shotgun (WGS) entry which is preliminary data.</text>
</comment>
<dbReference type="InterPro" id="IPR009420">
    <property type="entry name" value="FlhE"/>
</dbReference>
<evidence type="ECO:0000313" key="2">
    <source>
        <dbReference type="Proteomes" id="UP001244242"/>
    </source>
</evidence>
<keyword evidence="1" id="KW-0282">Flagellum</keyword>
<gene>
    <name evidence="1" type="ORF">QLQ84_15485</name>
</gene>